<keyword evidence="3" id="KW-0489">Methyltransferase</keyword>
<dbReference type="InterPro" id="IPR029063">
    <property type="entry name" value="SAM-dependent_MTases_sf"/>
</dbReference>
<dbReference type="CDD" id="cd02440">
    <property type="entry name" value="AdoMet_MTases"/>
    <property type="match status" value="1"/>
</dbReference>
<evidence type="ECO:0000313" key="4">
    <source>
        <dbReference type="Proteomes" id="UP001336020"/>
    </source>
</evidence>
<dbReference type="Pfam" id="PF13649">
    <property type="entry name" value="Methyltransf_25"/>
    <property type="match status" value="1"/>
</dbReference>
<feature type="domain" description="Methyltransferase" evidence="2">
    <location>
        <begin position="43"/>
        <end position="145"/>
    </location>
</feature>
<dbReference type="PANTHER" id="PTHR43861">
    <property type="entry name" value="TRANS-ACONITATE 2-METHYLTRANSFERASE-RELATED"/>
    <property type="match status" value="1"/>
</dbReference>
<evidence type="ECO:0000256" key="1">
    <source>
        <dbReference type="ARBA" id="ARBA00022679"/>
    </source>
</evidence>
<reference evidence="3 4" key="1">
    <citation type="submission" date="2023-07" db="EMBL/GenBank/DDBJ databases">
        <authorList>
            <person name="Girao M."/>
            <person name="Carvalho M.F."/>
        </authorList>
    </citation>
    <scope>NUCLEOTIDE SEQUENCE [LARGE SCALE GENOMIC DNA]</scope>
    <source>
        <strain evidence="3 4">YIM65754</strain>
    </source>
</reference>
<evidence type="ECO:0000313" key="3">
    <source>
        <dbReference type="EMBL" id="MEE2056041.1"/>
    </source>
</evidence>
<keyword evidence="4" id="KW-1185">Reference proteome</keyword>
<comment type="caution">
    <text evidence="3">The sequence shown here is derived from an EMBL/GenBank/DDBJ whole genome shotgun (WGS) entry which is preliminary data.</text>
</comment>
<dbReference type="EMBL" id="JAUTXY010000001">
    <property type="protein sequence ID" value="MEE2056041.1"/>
    <property type="molecule type" value="Genomic_DNA"/>
</dbReference>
<protein>
    <submittedName>
        <fullName evidence="3">Class I SAM-dependent methyltransferase</fullName>
        <ecNumber evidence="3">2.1.-.-</ecNumber>
    </submittedName>
</protein>
<dbReference type="Proteomes" id="UP001336020">
    <property type="component" value="Unassembled WGS sequence"/>
</dbReference>
<dbReference type="EC" id="2.1.-.-" evidence="3"/>
<sequence length="255" mass="29086">MTPDELVERWDSQQAAYIADREGRFTAILDTLELATGGEFTAVDLACGPGSLTARILDRFPQSRVVAVDYDPMLLELAREYLDDYGHRVRYVDADLTDPQWSNRVAEQLDTSPRAFVSTTALHWLQPEQVVSLYAQIKSMLGPGGLFLNGDHFRFDGIDQHITEWSAQHDRSTQRLGFAAGADEWDQWWDLLRSHPRIGYLHDERTRRFANRDGTPPTTVQFQLAALRQAGFAESGTVWQLFDDYVVYGVVRPHR</sequence>
<dbReference type="RefSeq" id="WP_330131356.1">
    <property type="nucleotide sequence ID" value="NZ_JAUTXY010000001.1"/>
</dbReference>
<name>A0ABU7L3A5_9NOCA</name>
<keyword evidence="1 3" id="KW-0808">Transferase</keyword>
<dbReference type="SUPFAM" id="SSF53335">
    <property type="entry name" value="S-adenosyl-L-methionine-dependent methyltransferases"/>
    <property type="match status" value="1"/>
</dbReference>
<gene>
    <name evidence="3" type="ORF">Q7514_00675</name>
</gene>
<accession>A0ABU7L3A5</accession>
<evidence type="ECO:0000259" key="2">
    <source>
        <dbReference type="Pfam" id="PF13649"/>
    </source>
</evidence>
<dbReference type="InterPro" id="IPR041698">
    <property type="entry name" value="Methyltransf_25"/>
</dbReference>
<proteinExistence type="predicted"/>
<dbReference type="PANTHER" id="PTHR43861:SF2">
    <property type="entry name" value="CARBOXY-S-ADENOSYL-L-METHIONINE SYNTHASE"/>
    <property type="match status" value="1"/>
</dbReference>
<dbReference type="Gene3D" id="3.40.50.150">
    <property type="entry name" value="Vaccinia Virus protein VP39"/>
    <property type="match status" value="1"/>
</dbReference>
<dbReference type="GO" id="GO:0008168">
    <property type="term" value="F:methyltransferase activity"/>
    <property type="evidence" value="ECO:0007669"/>
    <property type="project" value="UniProtKB-KW"/>
</dbReference>
<organism evidence="3 4">
    <name type="scientific">Rhodococcus artemisiae</name>
    <dbReference type="NCBI Taxonomy" id="714159"/>
    <lineage>
        <taxon>Bacteria</taxon>
        <taxon>Bacillati</taxon>
        <taxon>Actinomycetota</taxon>
        <taxon>Actinomycetes</taxon>
        <taxon>Mycobacteriales</taxon>
        <taxon>Nocardiaceae</taxon>
        <taxon>Rhodococcus</taxon>
    </lineage>
</organism>
<dbReference type="GO" id="GO:0032259">
    <property type="term" value="P:methylation"/>
    <property type="evidence" value="ECO:0007669"/>
    <property type="project" value="UniProtKB-KW"/>
</dbReference>